<feature type="compositionally biased region" description="Polar residues" evidence="4">
    <location>
        <begin position="180"/>
        <end position="191"/>
    </location>
</feature>
<dbReference type="PANTHER" id="PTHR16088:SF3">
    <property type="entry name" value="GON-4-LIKE PROTEIN"/>
    <property type="match status" value="1"/>
</dbReference>
<dbReference type="GO" id="GO:0003712">
    <property type="term" value="F:transcription coregulator activity"/>
    <property type="evidence" value="ECO:0007669"/>
    <property type="project" value="TreeGrafter"/>
</dbReference>
<keyword evidence="2" id="KW-0804">Transcription</keyword>
<feature type="compositionally biased region" description="Basic and acidic residues" evidence="4">
    <location>
        <begin position="396"/>
        <end position="410"/>
    </location>
</feature>
<feature type="region of interest" description="Disordered" evidence="4">
    <location>
        <begin position="156"/>
        <end position="209"/>
    </location>
</feature>
<feature type="compositionally biased region" description="Acidic residues" evidence="4">
    <location>
        <begin position="156"/>
        <end position="165"/>
    </location>
</feature>
<keyword evidence="1" id="KW-0805">Transcription regulation</keyword>
<dbReference type="KEGG" id="bman:114253017"/>
<evidence type="ECO:0000256" key="1">
    <source>
        <dbReference type="ARBA" id="ARBA00023015"/>
    </source>
</evidence>
<feature type="compositionally biased region" description="Polar residues" evidence="4">
    <location>
        <begin position="1217"/>
        <end position="1227"/>
    </location>
</feature>
<name>A0A6J2KN38_BOMMA</name>
<dbReference type="PANTHER" id="PTHR16088">
    <property type="entry name" value="YY1 ASSOCIATED PROTEIN-RELATED"/>
    <property type="match status" value="1"/>
</dbReference>
<sequence>MEANKSVKCPSPTLSELNSLKKSRNVSLKRKRCESDSIISSDDDLDELPENILQTEKILNASAIKNNLNETGVRKIIKTVVKNDHVLAYVKLREEEEMESGTQEREVPTKITRSKAKELMKVSPKIAWKIPVDLCPIKHIPVKTRPEVKALIAQELPEDEDDDEYQPTADDIPSDDDQAESCSDLDSQPRTPATPGKQKSPKVVQDGPFKIPQTASAAKRKLELDEEEATIARRTRSKLSLSSTPIEHIESTFVPPDDIPMPVDDDLWNQFLNECLNPASTSRNEDDDEADPEYNVAADPDANDEDEDNLSKSIIKISKKELNDLVTELFNFMPESTEDVQLAENLANSVLTGNARTDVSHWEGKQEPTSDDETLKTLHENYENACAGKKQVEDIPEHGYSDSNGKEISVDKVQGGQGNNKSMETNKLKERGKLTPSLPKKRQVDIMIREEDPVSMNLSKAPPSLRKFGETQDKESYIVHVHVSPGVTVLPQQVLLLQQQLRQHIQLAASNFLQIFIHPYHWSYASDYKEYLETFIKMYDANPNTVANVCNLQPALELVTSWEKNMAKDTPENAEVVKFYQEQCSKNLQRVLTNTALLCEFHATFKEIVSNSTVFLYPHLLPPAPYRPDVVRRRNYVRSEDELIALGLDQFWQYVESNTDLFKIRKAQRPWNRPGLAAAVDLVARHMFPWTTGRLLVTHILKVRHYGDISNPITKFLKTGQVTPVAHRLLPFNPKMTLYEHSETEMPRIWIRHLAKKCKRFKFNLHRSTVVPIQPPAGVLVDFEKPLEVPQKVPLPIDLVTDEPQKNKQRTGALPDPGIFSSVATETPSTEVLLATNIYSMVETSTGPVLIPLKLLQSTNTVNAVQSPVTTAAVVSATAQPQHENRTELPEKETATQLERNHCQCCTIMQKITKGNQKQITDYFSHKNPVKSKKCFCSDVSHPKISNRLKIFVKNYKCQCETLSQEIEYRSNSDVKVSSEMDGSNPEDLAFVTSYQIRLTMRMSHKKSRLKNRIHTIFSQFDADSGNPVKLAKTLHRAVNSKLMDVYTDFLGFLTPEQAEEADVFKNYLASHIRDVLRIIDEEVTVKEKRNVILSELKSILYGPFKHKPCEMCSLLLKTMEGHPRLAQHWFSLFSHKREQRSNQERCTSKVINESQKQIAGTVASSVSDNTNAVKIVPLHKKNTQTATDPSDDKSDSNEDSGEESSSSDDGEEENIVETTNQTTNQDIENHIIKIEVVDESEDTDLLRTEHRTEVVEPMLIAEEDVKTEVEWKRDEDKIILEVIKHFIVSQNGSDKSILEIMEEKDVYRTLADVLTDKTLEDIKSRVLYLLEMVLLNQS</sequence>
<accession>A0A6J2KN38</accession>
<dbReference type="GO" id="GO:0005634">
    <property type="term" value="C:nucleus"/>
    <property type="evidence" value="ECO:0007669"/>
    <property type="project" value="TreeGrafter"/>
</dbReference>
<dbReference type="RefSeq" id="XP_028043555.1">
    <property type="nucleotide sequence ID" value="XM_028187754.1"/>
</dbReference>
<evidence type="ECO:0000313" key="5">
    <source>
        <dbReference type="Proteomes" id="UP000504629"/>
    </source>
</evidence>
<feature type="region of interest" description="Disordered" evidence="4">
    <location>
        <begin position="1176"/>
        <end position="1227"/>
    </location>
</feature>
<evidence type="ECO:0000313" key="6">
    <source>
        <dbReference type="RefSeq" id="XP_028043555.1"/>
    </source>
</evidence>
<proteinExistence type="predicted"/>
<keyword evidence="3" id="KW-0539">Nucleus</keyword>
<keyword evidence="5" id="KW-1185">Reference proteome</keyword>
<evidence type="ECO:0000256" key="2">
    <source>
        <dbReference type="ARBA" id="ARBA00023163"/>
    </source>
</evidence>
<feature type="region of interest" description="Disordered" evidence="4">
    <location>
        <begin position="278"/>
        <end position="309"/>
    </location>
</feature>
<dbReference type="OrthoDB" id="6257037at2759"/>
<feature type="region of interest" description="Disordered" evidence="4">
    <location>
        <begin position="396"/>
        <end position="425"/>
    </location>
</feature>
<dbReference type="GeneID" id="114253017"/>
<reference evidence="6" key="1">
    <citation type="submission" date="2025-08" db="UniProtKB">
        <authorList>
            <consortium name="RefSeq"/>
        </authorList>
    </citation>
    <scope>IDENTIFICATION</scope>
    <source>
        <tissue evidence="6">Silk gland</tissue>
    </source>
</reference>
<protein>
    <submittedName>
        <fullName evidence="6">Uncharacterized protein LOC114253017 isoform X1</fullName>
    </submittedName>
</protein>
<feature type="compositionally biased region" description="Acidic residues" evidence="4">
    <location>
        <begin position="1198"/>
        <end position="1216"/>
    </location>
</feature>
<dbReference type="Proteomes" id="UP000504629">
    <property type="component" value="Unplaced"/>
</dbReference>
<evidence type="ECO:0000256" key="4">
    <source>
        <dbReference type="SAM" id="MobiDB-lite"/>
    </source>
</evidence>
<evidence type="ECO:0000256" key="3">
    <source>
        <dbReference type="ARBA" id="ARBA00023242"/>
    </source>
</evidence>
<dbReference type="GO" id="GO:0006355">
    <property type="term" value="P:regulation of DNA-templated transcription"/>
    <property type="evidence" value="ECO:0007669"/>
    <property type="project" value="TreeGrafter"/>
</dbReference>
<organism evidence="5 6">
    <name type="scientific">Bombyx mandarina</name>
    <name type="common">Wild silk moth</name>
    <name type="synonym">Wild silkworm</name>
    <dbReference type="NCBI Taxonomy" id="7092"/>
    <lineage>
        <taxon>Eukaryota</taxon>
        <taxon>Metazoa</taxon>
        <taxon>Ecdysozoa</taxon>
        <taxon>Arthropoda</taxon>
        <taxon>Hexapoda</taxon>
        <taxon>Insecta</taxon>
        <taxon>Pterygota</taxon>
        <taxon>Neoptera</taxon>
        <taxon>Endopterygota</taxon>
        <taxon>Lepidoptera</taxon>
        <taxon>Glossata</taxon>
        <taxon>Ditrysia</taxon>
        <taxon>Bombycoidea</taxon>
        <taxon>Bombycidae</taxon>
        <taxon>Bombycinae</taxon>
        <taxon>Bombyx</taxon>
    </lineage>
</organism>
<gene>
    <name evidence="6" type="primary">LOC114253017</name>
</gene>
<dbReference type="InterPro" id="IPR052435">
    <property type="entry name" value="YY1-Transcr_Regul"/>
</dbReference>